<gene>
    <name evidence="4" type="ORF">IAC96_00725</name>
</gene>
<keyword evidence="2" id="KW-0472">Membrane</keyword>
<proteinExistence type="predicted"/>
<evidence type="ECO:0000259" key="3">
    <source>
        <dbReference type="Pfam" id="PF04536"/>
    </source>
</evidence>
<organism evidence="4 5">
    <name type="scientific">Candidatus Fimimorpha faecalis</name>
    <dbReference type="NCBI Taxonomy" id="2840824"/>
    <lineage>
        <taxon>Bacteria</taxon>
        <taxon>Bacillati</taxon>
        <taxon>Bacillota</taxon>
        <taxon>Clostridia</taxon>
        <taxon>Eubacteriales</taxon>
        <taxon>Candidatus Fimimorpha</taxon>
    </lineage>
</organism>
<name>A0A9D1JCF3_9FIRM</name>
<reference evidence="4" key="1">
    <citation type="submission" date="2020-10" db="EMBL/GenBank/DDBJ databases">
        <authorList>
            <person name="Gilroy R."/>
        </authorList>
    </citation>
    <scope>NUCLEOTIDE SEQUENCE</scope>
    <source>
        <strain evidence="4">ChiW13-3771</strain>
    </source>
</reference>
<evidence type="ECO:0000256" key="1">
    <source>
        <dbReference type="SAM" id="MobiDB-lite"/>
    </source>
</evidence>
<reference evidence="4" key="2">
    <citation type="journal article" date="2021" name="PeerJ">
        <title>Extensive microbial diversity within the chicken gut microbiome revealed by metagenomics and culture.</title>
        <authorList>
            <person name="Gilroy R."/>
            <person name="Ravi A."/>
            <person name="Getino M."/>
            <person name="Pursley I."/>
            <person name="Horton D.L."/>
            <person name="Alikhan N.F."/>
            <person name="Baker D."/>
            <person name="Gharbi K."/>
            <person name="Hall N."/>
            <person name="Watson M."/>
            <person name="Adriaenssens E.M."/>
            <person name="Foster-Nyarko E."/>
            <person name="Jarju S."/>
            <person name="Secka A."/>
            <person name="Antonio M."/>
            <person name="Oren A."/>
            <person name="Chaudhuri R.R."/>
            <person name="La Ragione R."/>
            <person name="Hildebrand F."/>
            <person name="Pallen M.J."/>
        </authorList>
    </citation>
    <scope>NUCLEOTIDE SEQUENCE</scope>
    <source>
        <strain evidence="4">ChiW13-3771</strain>
    </source>
</reference>
<keyword evidence="2" id="KW-0812">Transmembrane</keyword>
<feature type="transmembrane region" description="Helical" evidence="2">
    <location>
        <begin position="173"/>
        <end position="191"/>
    </location>
</feature>
<dbReference type="PANTHER" id="PTHR30373">
    <property type="entry name" value="UPF0603 PROTEIN YGCG"/>
    <property type="match status" value="1"/>
</dbReference>
<feature type="compositionally biased region" description="Low complexity" evidence="1">
    <location>
        <begin position="239"/>
        <end position="250"/>
    </location>
</feature>
<accession>A0A9D1JCF3</accession>
<comment type="caution">
    <text evidence="4">The sequence shown here is derived from an EMBL/GenBank/DDBJ whole genome shotgun (WGS) entry which is preliminary data.</text>
</comment>
<evidence type="ECO:0000256" key="2">
    <source>
        <dbReference type="SAM" id="Phobius"/>
    </source>
</evidence>
<keyword evidence="2" id="KW-1133">Transmembrane helix</keyword>
<dbReference type="Pfam" id="PF04536">
    <property type="entry name" value="TPM_phosphatase"/>
    <property type="match status" value="1"/>
</dbReference>
<feature type="region of interest" description="Disordered" evidence="1">
    <location>
        <begin position="231"/>
        <end position="259"/>
    </location>
</feature>
<evidence type="ECO:0000313" key="5">
    <source>
        <dbReference type="Proteomes" id="UP000824201"/>
    </source>
</evidence>
<sequence>MFWGIVNENVAAYGSGHPSRLVDDGDLLTDEEERRLIEKLDDISGRQQCDVIIVTAGSLNGKTATKYADDYFDYNGYGLGNEKDGILLLISMEERNWAISTHGAAIDAFTDAGQEAMTDQFVPKLSEGDYLDAFDQFAELCDDFLTQAATGEPYDVNNLDSEDSIFSMPGVRIGLAIGSGCLLAFIVVSVMKGTLKSVRSQAAASSYIRPGSLHITKSHDYFLYRHVSKTAKPKDHDSGGSSTHVSSSGETHGGSSGSF</sequence>
<evidence type="ECO:0000313" key="4">
    <source>
        <dbReference type="EMBL" id="HIR87451.1"/>
    </source>
</evidence>
<dbReference type="AlphaFoldDB" id="A0A9D1JCF3"/>
<dbReference type="Proteomes" id="UP000824201">
    <property type="component" value="Unassembled WGS sequence"/>
</dbReference>
<feature type="domain" description="TPM" evidence="3">
    <location>
        <begin position="22"/>
        <end position="139"/>
    </location>
</feature>
<dbReference type="InterPro" id="IPR007621">
    <property type="entry name" value="TPM_dom"/>
</dbReference>
<dbReference type="PANTHER" id="PTHR30373:SF2">
    <property type="entry name" value="UPF0603 PROTEIN YGCG"/>
    <property type="match status" value="1"/>
</dbReference>
<dbReference type="Gene3D" id="3.10.310.50">
    <property type="match status" value="1"/>
</dbReference>
<dbReference type="EMBL" id="DVHN01000003">
    <property type="protein sequence ID" value="HIR87451.1"/>
    <property type="molecule type" value="Genomic_DNA"/>
</dbReference>
<protein>
    <submittedName>
        <fullName evidence="4">TPM domain-containing protein</fullName>
    </submittedName>
</protein>